<dbReference type="PANTHER" id="PTHR13140:SF857">
    <property type="entry name" value="MYOSIN-11"/>
    <property type="match status" value="1"/>
</dbReference>
<feature type="binding site" evidence="8">
    <location>
        <begin position="174"/>
        <end position="181"/>
    </location>
    <ligand>
        <name>ATP</name>
        <dbReference type="ChEBI" id="CHEBI:30616"/>
    </ligand>
</feature>
<dbReference type="GO" id="GO:0005737">
    <property type="term" value="C:cytoplasm"/>
    <property type="evidence" value="ECO:0007669"/>
    <property type="project" value="UniProtKB-ARBA"/>
</dbReference>
<dbReference type="Gene3D" id="2.30.30.360">
    <property type="entry name" value="Myosin S1 fragment, N-terminal"/>
    <property type="match status" value="1"/>
</dbReference>
<dbReference type="GO" id="GO:0016020">
    <property type="term" value="C:membrane"/>
    <property type="evidence" value="ECO:0007669"/>
    <property type="project" value="TreeGrafter"/>
</dbReference>
<dbReference type="PROSITE" id="PS51844">
    <property type="entry name" value="SH3_LIKE"/>
    <property type="match status" value="1"/>
</dbReference>
<dbReference type="Gene3D" id="3.30.70.1590">
    <property type="match status" value="1"/>
</dbReference>
<evidence type="ECO:0000313" key="12">
    <source>
        <dbReference type="EMBL" id="CAG8595330.1"/>
    </source>
</evidence>
<dbReference type="EMBL" id="CAJVPQ010002389">
    <property type="protein sequence ID" value="CAG8595330.1"/>
    <property type="molecule type" value="Genomic_DNA"/>
</dbReference>
<dbReference type="InterPro" id="IPR027417">
    <property type="entry name" value="P-loop_NTPase"/>
</dbReference>
<accession>A0A9N9G9Y9</accession>
<keyword evidence="3 8" id="KW-0067">ATP-binding</keyword>
<dbReference type="PRINTS" id="PR00193">
    <property type="entry name" value="MYOSINHEAVY"/>
</dbReference>
<evidence type="ECO:0000256" key="7">
    <source>
        <dbReference type="ARBA" id="ARBA00023203"/>
    </source>
</evidence>
<dbReference type="SMART" id="SM00242">
    <property type="entry name" value="MYSc"/>
    <property type="match status" value="1"/>
</dbReference>
<dbReference type="Pfam" id="PF02736">
    <property type="entry name" value="Myosin_N"/>
    <property type="match status" value="1"/>
</dbReference>
<dbReference type="Gene3D" id="1.20.58.530">
    <property type="match status" value="1"/>
</dbReference>
<protein>
    <submittedName>
        <fullName evidence="12">4186_t:CDS:1</fullName>
    </submittedName>
</protein>
<evidence type="ECO:0000256" key="5">
    <source>
        <dbReference type="ARBA" id="ARBA00023123"/>
    </source>
</evidence>
<keyword evidence="13" id="KW-1185">Reference proteome</keyword>
<keyword evidence="6 8" id="KW-0505">Motor protein</keyword>
<dbReference type="CDD" id="cd01377">
    <property type="entry name" value="MYSc_class_II"/>
    <property type="match status" value="1"/>
</dbReference>
<dbReference type="GO" id="GO:0007015">
    <property type="term" value="P:actin filament organization"/>
    <property type="evidence" value="ECO:0007669"/>
    <property type="project" value="TreeGrafter"/>
</dbReference>
<reference evidence="12" key="1">
    <citation type="submission" date="2021-06" db="EMBL/GenBank/DDBJ databases">
        <authorList>
            <person name="Kallberg Y."/>
            <person name="Tangrot J."/>
            <person name="Rosling A."/>
        </authorList>
    </citation>
    <scope>NUCLEOTIDE SEQUENCE</scope>
    <source>
        <strain evidence="12">UK204</strain>
    </source>
</reference>
<evidence type="ECO:0000256" key="1">
    <source>
        <dbReference type="ARBA" id="ARBA00008314"/>
    </source>
</evidence>
<evidence type="ECO:0000256" key="4">
    <source>
        <dbReference type="ARBA" id="ARBA00023054"/>
    </source>
</evidence>
<evidence type="ECO:0000256" key="8">
    <source>
        <dbReference type="PROSITE-ProRule" id="PRU00782"/>
    </source>
</evidence>
<feature type="domain" description="Myosin N-terminal SH3-like" evidence="11">
    <location>
        <begin position="43"/>
        <end position="92"/>
    </location>
</feature>
<keyword evidence="4 9" id="KW-0175">Coiled coil</keyword>
<dbReference type="Gene3D" id="1.20.120.720">
    <property type="entry name" value="Myosin VI head, motor domain, U50 subdomain"/>
    <property type="match status" value="1"/>
</dbReference>
<dbReference type="GO" id="GO:0005524">
    <property type="term" value="F:ATP binding"/>
    <property type="evidence" value="ECO:0007669"/>
    <property type="project" value="UniProtKB-UniRule"/>
</dbReference>
<evidence type="ECO:0000259" key="10">
    <source>
        <dbReference type="PROSITE" id="PS51456"/>
    </source>
</evidence>
<dbReference type="Gene3D" id="1.20.5.340">
    <property type="match status" value="1"/>
</dbReference>
<comment type="similarity">
    <text evidence="1 8">Belongs to the TRAFAC class myosin-kinesin ATPase superfamily. Myosin family.</text>
</comment>
<dbReference type="InterPro" id="IPR036961">
    <property type="entry name" value="Kinesin_motor_dom_sf"/>
</dbReference>
<evidence type="ECO:0000259" key="11">
    <source>
        <dbReference type="PROSITE" id="PS51844"/>
    </source>
</evidence>
<sequence>MLTTKNSRKNSLIYLPGGEIFRRISTSSRGAGVTDAIAQATFNEKKWVWVEDKEAGYVAGYITKEMGEQVEIHFNDNSSRIVNVSETEKMNPPKFDKVEDMADLTHLNEASTYSGLFLVAVNPYHSLPIYTDEIIRSYKNKRRHEIPPHIYAISDAAYHDMLQERENQSILITGESGAGKTENTKKVIQYIATIASDNANTKTYGRLEQQILQANPILESFGNAQTIRNNNSSRFGKFIRIEFNSGGQISGANIERYLLEKSRVTYQTTEERNFHIFYQLLRGASSTIKNKFLLDGSLDDYKFIKHSAKDIDGVNDAAEFETLVGAMDVVGISQDEQVDLFRIIASILHLGNIEVTSGRDDQANILDISVAEKVCHVLGIPVDAFIKGLIKPQVKAGREWVAQARTKKQVLYSIEALAKALYERNFGALVERINKAIDTPLNKAYFIGVLDIAGFEIFQTNGFEQLCINYTNEKLQQFFNQHMFVLEQEQYKTEKIEWDFIDFGLDLQPTIDLIEKVKPVGILACLDEECVMPKATDKTFVEKLHMIWKDKSPNYNVPRFQQGFILNHYAAKVEYTTSGWLDKNKDPLNENVTKLLAHSSQPYIASLFSDFLGDTTDYGTKNRAKRGAFRTVGRRHKEQLHLLMQQLYSTHPHFVRCIVPNEEKMAGKIHVPLVLDQLRCNGVLEGIRICRVGFPNRLGFVEFRQRYEILAPGILPEGYLNGREAVQKLLEAFQLETDQYRLGLSKVFFRAGVLAELEEIRDAKLSLVFTGFQAHCRGKLSRKDYRKLSKETQAALVIQRNVRAINNLKQDHWVKLYYQIRPMLPSRKDEQIRLLKERIKELEEKLQYEIQERQRMESINTQLSAEMTTLEGLFHHERSLSLEKDELMRKLKFTEEPEDIDNEFNITKSNDQIFELEQTNQFLQEELEEMKNKYENEVQERKKDKIKLDNIASKLEAAELFRLKSETIEGSMKHQISKLEHSLKDITNELQISQEKVQSLKMHIKELEEKAESDAVEIADFGLFQQRIQENFQEEREKYRKEIEDVQYALEQLRKKYEVETDKLNEEIESDRINMLNLQEENKKLSSELRDLLTNNSKDYPILIGSERERFEAQISELSQLNNDLSASNDELQIQINNLLSEMSQLRTTLEETESHKILLEKLKKNLEDRLDEIHEQYHDASQIKRVAEKNLSALDKEVFDLKQLVEEHQDTANALNEKLRKAEANLVDYQTELAKEKCENQDLTKSKIILEKQITELNVRITEFESRLLTSPKNLKRLETRLEELTLAFNNETNEKNEILSNLRKANRTIRELQYQLAEHDKSKLRFEQEICKYEQKVGKMREVIEEFQSSESSLQLGKRRAEREVQEARERILRLEKELEKSKSRLGRRNSITSLYSSASSN</sequence>
<feature type="coiled-coil region" evidence="9">
    <location>
        <begin position="976"/>
        <end position="1247"/>
    </location>
</feature>
<evidence type="ECO:0000256" key="3">
    <source>
        <dbReference type="ARBA" id="ARBA00022840"/>
    </source>
</evidence>
<gene>
    <name evidence="12" type="ORF">FCALED_LOCUS8312</name>
</gene>
<dbReference type="InterPro" id="IPR001609">
    <property type="entry name" value="Myosin_head_motor_dom-like"/>
</dbReference>
<dbReference type="GO" id="GO:0000146">
    <property type="term" value="F:microfilament motor activity"/>
    <property type="evidence" value="ECO:0007669"/>
    <property type="project" value="TreeGrafter"/>
</dbReference>
<feature type="coiled-coil region" evidence="9">
    <location>
        <begin position="906"/>
        <end position="947"/>
    </location>
</feature>
<feature type="coiled-coil region" evidence="9">
    <location>
        <begin position="1276"/>
        <end position="1387"/>
    </location>
</feature>
<keyword evidence="5 8" id="KW-0518">Myosin</keyword>
<dbReference type="SUPFAM" id="SSF90257">
    <property type="entry name" value="Myosin rod fragments"/>
    <property type="match status" value="2"/>
</dbReference>
<dbReference type="InterPro" id="IPR004009">
    <property type="entry name" value="SH3_Myosin"/>
</dbReference>
<evidence type="ECO:0000313" key="13">
    <source>
        <dbReference type="Proteomes" id="UP000789570"/>
    </source>
</evidence>
<feature type="coiled-coil region" evidence="9">
    <location>
        <begin position="832"/>
        <end position="859"/>
    </location>
</feature>
<proteinExistence type="inferred from homology"/>
<dbReference type="PROSITE" id="PS50096">
    <property type="entry name" value="IQ"/>
    <property type="match status" value="1"/>
</dbReference>
<dbReference type="Pfam" id="PF00063">
    <property type="entry name" value="Myosin_head"/>
    <property type="match status" value="1"/>
</dbReference>
<dbReference type="GO" id="GO:0051015">
    <property type="term" value="F:actin filament binding"/>
    <property type="evidence" value="ECO:0007669"/>
    <property type="project" value="InterPro"/>
</dbReference>
<dbReference type="PANTHER" id="PTHR13140">
    <property type="entry name" value="MYOSIN"/>
    <property type="match status" value="1"/>
</dbReference>
<dbReference type="OrthoDB" id="6108017at2759"/>
<feature type="region of interest" description="Actin-binding" evidence="8">
    <location>
        <begin position="640"/>
        <end position="662"/>
    </location>
</feature>
<evidence type="ECO:0000256" key="6">
    <source>
        <dbReference type="ARBA" id="ARBA00023175"/>
    </source>
</evidence>
<dbReference type="InterPro" id="IPR008989">
    <property type="entry name" value="Myosin_S1_N"/>
</dbReference>
<dbReference type="FunFam" id="1.20.120.720:FF:000001">
    <property type="entry name" value="Myosin heavy chain, muscle"/>
    <property type="match status" value="1"/>
</dbReference>
<dbReference type="Gene3D" id="1.10.10.820">
    <property type="match status" value="1"/>
</dbReference>
<comment type="caution">
    <text evidence="12">The sequence shown here is derived from an EMBL/GenBank/DDBJ whole genome shotgun (WGS) entry which is preliminary data.</text>
</comment>
<dbReference type="SUPFAM" id="SSF52540">
    <property type="entry name" value="P-loop containing nucleoside triphosphate hydrolases"/>
    <property type="match status" value="1"/>
</dbReference>
<dbReference type="Proteomes" id="UP000789570">
    <property type="component" value="Unassembled WGS sequence"/>
</dbReference>
<evidence type="ECO:0000256" key="9">
    <source>
        <dbReference type="SAM" id="Coils"/>
    </source>
</evidence>
<keyword evidence="2 8" id="KW-0547">Nucleotide-binding</keyword>
<feature type="domain" description="Myosin motor" evidence="10">
    <location>
        <begin position="112"/>
        <end position="762"/>
    </location>
</feature>
<dbReference type="FunFam" id="1.10.10.820:FF:000001">
    <property type="entry name" value="Myosin heavy chain"/>
    <property type="match status" value="1"/>
</dbReference>
<dbReference type="GO" id="GO:0016459">
    <property type="term" value="C:myosin complex"/>
    <property type="evidence" value="ECO:0007669"/>
    <property type="project" value="UniProtKB-KW"/>
</dbReference>
<name>A0A9N9G9Y9_9GLOM</name>
<dbReference type="PROSITE" id="PS51456">
    <property type="entry name" value="MYOSIN_MOTOR"/>
    <property type="match status" value="1"/>
</dbReference>
<organism evidence="12 13">
    <name type="scientific">Funneliformis caledonium</name>
    <dbReference type="NCBI Taxonomy" id="1117310"/>
    <lineage>
        <taxon>Eukaryota</taxon>
        <taxon>Fungi</taxon>
        <taxon>Fungi incertae sedis</taxon>
        <taxon>Mucoromycota</taxon>
        <taxon>Glomeromycotina</taxon>
        <taxon>Glomeromycetes</taxon>
        <taxon>Glomerales</taxon>
        <taxon>Glomeraceae</taxon>
        <taxon>Funneliformis</taxon>
    </lineage>
</organism>
<keyword evidence="7 8" id="KW-0009">Actin-binding</keyword>
<dbReference type="Gene3D" id="4.10.270.10">
    <property type="entry name" value="Myosin, subunit A"/>
    <property type="match status" value="1"/>
</dbReference>
<dbReference type="Gene3D" id="3.40.850.10">
    <property type="entry name" value="Kinesin motor domain"/>
    <property type="match status" value="1"/>
</dbReference>
<evidence type="ECO:0000256" key="2">
    <source>
        <dbReference type="ARBA" id="ARBA00022741"/>
    </source>
</evidence>